<proteinExistence type="predicted"/>
<dbReference type="EMBL" id="BKCJ010080456">
    <property type="protein sequence ID" value="GEW92226.1"/>
    <property type="molecule type" value="Genomic_DNA"/>
</dbReference>
<gene>
    <name evidence="1" type="ORF">Tci_264202</name>
</gene>
<protein>
    <submittedName>
        <fullName evidence="1">Uncharacterized protein</fullName>
    </submittedName>
</protein>
<accession>A0A699GZM6</accession>
<comment type="caution">
    <text evidence="1">The sequence shown here is derived from an EMBL/GenBank/DDBJ whole genome shotgun (WGS) entry which is preliminary data.</text>
</comment>
<evidence type="ECO:0000313" key="1">
    <source>
        <dbReference type="EMBL" id="GEW92226.1"/>
    </source>
</evidence>
<dbReference type="AlphaFoldDB" id="A0A699GZM6"/>
<name>A0A699GZM6_TANCI</name>
<organism evidence="1">
    <name type="scientific">Tanacetum cinerariifolium</name>
    <name type="common">Dalmatian daisy</name>
    <name type="synonym">Chrysanthemum cinerariifolium</name>
    <dbReference type="NCBI Taxonomy" id="118510"/>
    <lineage>
        <taxon>Eukaryota</taxon>
        <taxon>Viridiplantae</taxon>
        <taxon>Streptophyta</taxon>
        <taxon>Embryophyta</taxon>
        <taxon>Tracheophyta</taxon>
        <taxon>Spermatophyta</taxon>
        <taxon>Magnoliopsida</taxon>
        <taxon>eudicotyledons</taxon>
        <taxon>Gunneridae</taxon>
        <taxon>Pentapetalae</taxon>
        <taxon>asterids</taxon>
        <taxon>campanulids</taxon>
        <taxon>Asterales</taxon>
        <taxon>Asteraceae</taxon>
        <taxon>Asteroideae</taxon>
        <taxon>Anthemideae</taxon>
        <taxon>Anthemidinae</taxon>
        <taxon>Tanacetum</taxon>
    </lineage>
</organism>
<sequence>MYSYNHFGCSCYGGPFNGRNCPGCSSVGSGKEFVYDLNPNSFDNPLDFSYQSPQPQYKTYSCELCGNDAHYGYNCSPQFGIEFSKLRILLETSNKPEDIQELFRKLFNDVQNIYEELAEYINTSSWNRPAFYNNNEDDDEDFSILMSEIYKTSLTAITPDLLITDSLIMKDGNLDTIPEKKSDEFIKSSVENLVPNPSESEDLSNIRSECNVPVGDDFTTFSNSLFDADEKFSSSVDESFSDEDVLKEIYSNPLFDEEIISIKIDPHYFNVESDHIESLLNQDSSIISSPKIDSLLEEFSKPNSENSDAVIKSISLSPISVEGSNSLMEEIDIFLAPDDSIPPGIENNDYDSVGDILFLEELLSNDSLSHLEK</sequence>
<reference evidence="1" key="1">
    <citation type="journal article" date="2019" name="Sci. Rep.">
        <title>Draft genome of Tanacetum cinerariifolium, the natural source of mosquito coil.</title>
        <authorList>
            <person name="Yamashiro T."/>
            <person name="Shiraishi A."/>
            <person name="Satake H."/>
            <person name="Nakayama K."/>
        </authorList>
    </citation>
    <scope>NUCLEOTIDE SEQUENCE</scope>
</reference>